<dbReference type="InterPro" id="IPR029063">
    <property type="entry name" value="SAM-dependent_MTases_sf"/>
</dbReference>
<dbReference type="Pfam" id="PF13649">
    <property type="entry name" value="Methyltransf_25"/>
    <property type="match status" value="1"/>
</dbReference>
<organism evidence="3 4">
    <name type="scientific">Streptomyces coryli</name>
    <dbReference type="NCBI Taxonomy" id="1128680"/>
    <lineage>
        <taxon>Bacteria</taxon>
        <taxon>Bacillati</taxon>
        <taxon>Actinomycetota</taxon>
        <taxon>Actinomycetes</taxon>
        <taxon>Kitasatosporales</taxon>
        <taxon>Streptomycetaceae</taxon>
        <taxon>Streptomyces</taxon>
    </lineage>
</organism>
<comment type="caution">
    <text evidence="3">The sequence shown here is derived from an EMBL/GenBank/DDBJ whole genome shotgun (WGS) entry which is preliminary data.</text>
</comment>
<dbReference type="AlphaFoldDB" id="A0A6G4UCY5"/>
<evidence type="ECO:0000256" key="1">
    <source>
        <dbReference type="ARBA" id="ARBA00022679"/>
    </source>
</evidence>
<protein>
    <submittedName>
        <fullName evidence="3">Class I SAM-dependent methyltransferase</fullName>
    </submittedName>
</protein>
<evidence type="ECO:0000313" key="3">
    <source>
        <dbReference type="EMBL" id="NGN69197.1"/>
    </source>
</evidence>
<dbReference type="SUPFAM" id="SSF53335">
    <property type="entry name" value="S-adenosyl-L-methionine-dependent methyltransferases"/>
    <property type="match status" value="1"/>
</dbReference>
<dbReference type="GO" id="GO:0032259">
    <property type="term" value="P:methylation"/>
    <property type="evidence" value="ECO:0007669"/>
    <property type="project" value="UniProtKB-KW"/>
</dbReference>
<dbReference type="InterPro" id="IPR041698">
    <property type="entry name" value="Methyltransf_25"/>
</dbReference>
<accession>A0A6G4UCY5</accession>
<dbReference type="EMBL" id="JAAKZV010000268">
    <property type="protein sequence ID" value="NGN69197.1"/>
    <property type="molecule type" value="Genomic_DNA"/>
</dbReference>
<feature type="domain" description="Methyltransferase" evidence="2">
    <location>
        <begin position="50"/>
        <end position="141"/>
    </location>
</feature>
<reference evidence="3 4" key="1">
    <citation type="submission" date="2020-02" db="EMBL/GenBank/DDBJ databases">
        <title>Whole-genome analyses of novel actinobacteria.</title>
        <authorList>
            <person name="Sahin N."/>
        </authorList>
    </citation>
    <scope>NUCLEOTIDE SEQUENCE [LARGE SCALE GENOMIC DNA]</scope>
    <source>
        <strain evidence="3 4">A7024</strain>
    </source>
</reference>
<sequence>MTTGDEAALLAEQVRYYRARAGEYDRVYAEREDLRELVDVVDELPVVGDVLELACGTGQWTRALADRARTVTALDASPEVLERARARTAAANARFAQADIFAWQPQRRYDTVFFAFWLSHVPASRFADFWSTLTGALAPRGKVVFIDEGPAEAVREEVAATVRQLDDGSRYRIVKIFHDPATLTTELAALGWTADIRLRGNFLVGVAEPATEAG</sequence>
<dbReference type="PANTHER" id="PTHR43861">
    <property type="entry name" value="TRANS-ACONITATE 2-METHYLTRANSFERASE-RELATED"/>
    <property type="match status" value="1"/>
</dbReference>
<dbReference type="GO" id="GO:0008168">
    <property type="term" value="F:methyltransferase activity"/>
    <property type="evidence" value="ECO:0007669"/>
    <property type="project" value="UniProtKB-KW"/>
</dbReference>
<dbReference type="Gene3D" id="3.40.50.150">
    <property type="entry name" value="Vaccinia Virus protein VP39"/>
    <property type="match status" value="1"/>
</dbReference>
<dbReference type="CDD" id="cd02440">
    <property type="entry name" value="AdoMet_MTases"/>
    <property type="match status" value="1"/>
</dbReference>
<dbReference type="GO" id="GO:0017000">
    <property type="term" value="P:antibiotic biosynthetic process"/>
    <property type="evidence" value="ECO:0007669"/>
    <property type="project" value="UniProtKB-ARBA"/>
</dbReference>
<name>A0A6G4UCY5_9ACTN</name>
<evidence type="ECO:0000259" key="2">
    <source>
        <dbReference type="Pfam" id="PF13649"/>
    </source>
</evidence>
<keyword evidence="4" id="KW-1185">Reference proteome</keyword>
<keyword evidence="1 3" id="KW-0808">Transferase</keyword>
<gene>
    <name evidence="3" type="ORF">G5C51_35590</name>
</gene>
<dbReference type="Proteomes" id="UP000481583">
    <property type="component" value="Unassembled WGS sequence"/>
</dbReference>
<proteinExistence type="predicted"/>
<evidence type="ECO:0000313" key="4">
    <source>
        <dbReference type="Proteomes" id="UP000481583"/>
    </source>
</evidence>
<keyword evidence="3" id="KW-0489">Methyltransferase</keyword>
<dbReference type="RefSeq" id="WP_165243906.1">
    <property type="nucleotide sequence ID" value="NZ_JAAKZV010000268.1"/>
</dbReference>